<evidence type="ECO:0000256" key="2">
    <source>
        <dbReference type="ARBA" id="ARBA00022490"/>
    </source>
</evidence>
<proteinExistence type="inferred from homology"/>
<keyword evidence="4 8" id="KW-0547">Nucleotide-binding</keyword>
<evidence type="ECO:0000256" key="7">
    <source>
        <dbReference type="ARBA" id="ARBA00022993"/>
    </source>
</evidence>
<dbReference type="HAMAP" id="MF_00376">
    <property type="entry name" value="Dephospho_CoA_kinase"/>
    <property type="match status" value="1"/>
</dbReference>
<dbReference type="GO" id="GO:0004140">
    <property type="term" value="F:dephospho-CoA kinase activity"/>
    <property type="evidence" value="ECO:0007669"/>
    <property type="project" value="UniProtKB-UniRule"/>
</dbReference>
<dbReference type="SUPFAM" id="SSF52540">
    <property type="entry name" value="P-loop containing nucleoside triphosphate hydrolases"/>
    <property type="match status" value="1"/>
</dbReference>
<dbReference type="Gene3D" id="3.40.50.300">
    <property type="entry name" value="P-loop containing nucleotide triphosphate hydrolases"/>
    <property type="match status" value="1"/>
</dbReference>
<dbReference type="InterPro" id="IPR027417">
    <property type="entry name" value="P-loop_NTPase"/>
</dbReference>
<dbReference type="PANTHER" id="PTHR10695:SF46">
    <property type="entry name" value="BIFUNCTIONAL COENZYME A SYNTHASE-RELATED"/>
    <property type="match status" value="1"/>
</dbReference>
<accession>A0A1E5H2N5</accession>
<dbReference type="Proteomes" id="UP000094764">
    <property type="component" value="Unassembled WGS sequence"/>
</dbReference>
<keyword evidence="5 8" id="KW-0418">Kinase</keyword>
<keyword evidence="6 8" id="KW-0067">ATP-binding</keyword>
<comment type="caution">
    <text evidence="10">The sequence shown here is derived from an EMBL/GenBank/DDBJ whole genome shotgun (WGS) entry which is preliminary data.</text>
</comment>
<dbReference type="AlphaFoldDB" id="A0A1E5H2N5"/>
<reference evidence="11" key="1">
    <citation type="submission" date="2016-09" db="EMBL/GenBank/DDBJ databases">
        <authorList>
            <person name="Gulvik C.A."/>
        </authorList>
    </citation>
    <scope>NUCLEOTIDE SEQUENCE [LARGE SCALE GENOMIC DNA]</scope>
    <source>
        <strain evidence="11">LMG 26306</strain>
    </source>
</reference>
<comment type="pathway">
    <text evidence="8">Cofactor biosynthesis; coenzyme A biosynthesis; CoA from (R)-pantothenate: step 5/5.</text>
</comment>
<dbReference type="InterPro" id="IPR001977">
    <property type="entry name" value="Depp_CoAkinase"/>
</dbReference>
<dbReference type="GO" id="GO:0015937">
    <property type="term" value="P:coenzyme A biosynthetic process"/>
    <property type="evidence" value="ECO:0007669"/>
    <property type="project" value="UniProtKB-UniRule"/>
</dbReference>
<dbReference type="FunFam" id="3.40.50.300:FF:000991">
    <property type="entry name" value="Dephospho-CoA kinase"/>
    <property type="match status" value="1"/>
</dbReference>
<keyword evidence="3 8" id="KW-0808">Transferase</keyword>
<comment type="similarity">
    <text evidence="1 8">Belongs to the CoaE family.</text>
</comment>
<dbReference type="GO" id="GO:0005737">
    <property type="term" value="C:cytoplasm"/>
    <property type="evidence" value="ECO:0007669"/>
    <property type="project" value="UniProtKB-SubCell"/>
</dbReference>
<dbReference type="PATRIC" id="fig|903983.4.peg.171"/>
<evidence type="ECO:0000256" key="5">
    <source>
        <dbReference type="ARBA" id="ARBA00022777"/>
    </source>
</evidence>
<evidence type="ECO:0000256" key="1">
    <source>
        <dbReference type="ARBA" id="ARBA00009018"/>
    </source>
</evidence>
<organism evidence="10 11">
    <name type="scientific">Enterococcus quebecensis</name>
    <dbReference type="NCBI Taxonomy" id="903983"/>
    <lineage>
        <taxon>Bacteria</taxon>
        <taxon>Bacillati</taxon>
        <taxon>Bacillota</taxon>
        <taxon>Bacilli</taxon>
        <taxon>Lactobacillales</taxon>
        <taxon>Enterococcaceae</taxon>
        <taxon>Enterococcus</taxon>
    </lineage>
</organism>
<comment type="function">
    <text evidence="8">Catalyzes the phosphorylation of the 3'-hydroxyl group of dephosphocoenzyme A to form coenzyme A.</text>
</comment>
<evidence type="ECO:0000256" key="6">
    <source>
        <dbReference type="ARBA" id="ARBA00022840"/>
    </source>
</evidence>
<feature type="binding site" evidence="8">
    <location>
        <begin position="12"/>
        <end position="17"/>
    </location>
    <ligand>
        <name>ATP</name>
        <dbReference type="ChEBI" id="CHEBI:30616"/>
    </ligand>
</feature>
<evidence type="ECO:0000256" key="3">
    <source>
        <dbReference type="ARBA" id="ARBA00022679"/>
    </source>
</evidence>
<keyword evidence="7 8" id="KW-0173">Coenzyme A biosynthesis</keyword>
<dbReference type="PROSITE" id="PS51219">
    <property type="entry name" value="DPCK"/>
    <property type="match status" value="1"/>
</dbReference>
<evidence type="ECO:0000256" key="9">
    <source>
        <dbReference type="NCBIfam" id="TIGR00152"/>
    </source>
</evidence>
<gene>
    <name evidence="8" type="primary">coaE</name>
    <name evidence="10" type="ORF">BCR23_00785</name>
</gene>
<keyword evidence="2 8" id="KW-0963">Cytoplasm</keyword>
<evidence type="ECO:0000256" key="4">
    <source>
        <dbReference type="ARBA" id="ARBA00022741"/>
    </source>
</evidence>
<dbReference type="RefSeq" id="WP_069633599.1">
    <property type="nucleotide sequence ID" value="NZ_JXKZ01000001.1"/>
</dbReference>
<dbReference type="GO" id="GO:0005524">
    <property type="term" value="F:ATP binding"/>
    <property type="evidence" value="ECO:0007669"/>
    <property type="project" value="UniProtKB-UniRule"/>
</dbReference>
<dbReference type="EC" id="2.7.1.24" evidence="8 9"/>
<dbReference type="CDD" id="cd02022">
    <property type="entry name" value="DPCK"/>
    <property type="match status" value="1"/>
</dbReference>
<dbReference type="UniPathway" id="UPA00241">
    <property type="reaction ID" value="UER00356"/>
</dbReference>
<protein>
    <recommendedName>
        <fullName evidence="8 9">Dephospho-CoA kinase</fullName>
        <ecNumber evidence="8 9">2.7.1.24</ecNumber>
    </recommendedName>
    <alternativeName>
        <fullName evidence="8">Dephosphocoenzyme A kinase</fullName>
    </alternativeName>
</protein>
<dbReference type="OrthoDB" id="9812943at2"/>
<evidence type="ECO:0000313" key="10">
    <source>
        <dbReference type="EMBL" id="OEG19257.1"/>
    </source>
</evidence>
<comment type="subcellular location">
    <subcellularLocation>
        <location evidence="8">Cytoplasm</location>
    </subcellularLocation>
</comment>
<dbReference type="EMBL" id="MIKB01000001">
    <property type="protein sequence ID" value="OEG19257.1"/>
    <property type="molecule type" value="Genomic_DNA"/>
</dbReference>
<comment type="catalytic activity">
    <reaction evidence="8">
        <text>3'-dephospho-CoA + ATP = ADP + CoA + H(+)</text>
        <dbReference type="Rhea" id="RHEA:18245"/>
        <dbReference type="ChEBI" id="CHEBI:15378"/>
        <dbReference type="ChEBI" id="CHEBI:30616"/>
        <dbReference type="ChEBI" id="CHEBI:57287"/>
        <dbReference type="ChEBI" id="CHEBI:57328"/>
        <dbReference type="ChEBI" id="CHEBI:456216"/>
        <dbReference type="EC" id="2.7.1.24"/>
    </reaction>
</comment>
<keyword evidence="11" id="KW-1185">Reference proteome</keyword>
<sequence length="200" mass="22319">MGMVLGVTGGIATGKSTVVNVFRSLGFPIVDADVIAREVVEPGTPGLSEVVSVFGTDILNSDNSLNRKKLGTVIFSNKQKRKLLNKTLSPFIKKTILTEIEDKKKESPLVIVDIPLLYEGGYDKFVDQVAVVYVPENIQLIRLMNRDNLTEKEALNRIESQLAIEEKKKLADIVWDNQGNIQDTKKQVENWISQNGFFKV</sequence>
<evidence type="ECO:0000313" key="11">
    <source>
        <dbReference type="Proteomes" id="UP000094764"/>
    </source>
</evidence>
<evidence type="ECO:0000256" key="8">
    <source>
        <dbReference type="HAMAP-Rule" id="MF_00376"/>
    </source>
</evidence>
<name>A0A1E5H2N5_9ENTE</name>
<dbReference type="PANTHER" id="PTHR10695">
    <property type="entry name" value="DEPHOSPHO-COA KINASE-RELATED"/>
    <property type="match status" value="1"/>
</dbReference>
<dbReference type="Pfam" id="PF01121">
    <property type="entry name" value="CoaE"/>
    <property type="match status" value="1"/>
</dbReference>
<dbReference type="NCBIfam" id="TIGR00152">
    <property type="entry name" value="dephospho-CoA kinase"/>
    <property type="match status" value="1"/>
</dbReference>
<dbReference type="STRING" id="903983.BCR23_00785"/>